<evidence type="ECO:0000313" key="4">
    <source>
        <dbReference type="RefSeq" id="XP_039144880.1"/>
    </source>
</evidence>
<name>A0AB40CYB9_DIOCR</name>
<keyword evidence="1" id="KW-0511">Multifunctional enzyme</keyword>
<dbReference type="InterPro" id="IPR043502">
    <property type="entry name" value="DNA/RNA_pol_sf"/>
</dbReference>
<evidence type="ECO:0000259" key="2">
    <source>
        <dbReference type="Pfam" id="PF17919"/>
    </source>
</evidence>
<dbReference type="SUPFAM" id="SSF56672">
    <property type="entry name" value="DNA/RNA polymerases"/>
    <property type="match status" value="1"/>
</dbReference>
<dbReference type="InterPro" id="IPR043128">
    <property type="entry name" value="Rev_trsase/Diguanyl_cyclase"/>
</dbReference>
<dbReference type="InterPro" id="IPR050951">
    <property type="entry name" value="Retrovirus_Pol_polyprotein"/>
</dbReference>
<dbReference type="AlphaFoldDB" id="A0AB40CYB9"/>
<accession>A0AB40CYB9</accession>
<dbReference type="GeneID" id="120282188"/>
<reference evidence="4" key="1">
    <citation type="submission" date="2025-08" db="UniProtKB">
        <authorList>
            <consortium name="RefSeq"/>
        </authorList>
    </citation>
    <scope>IDENTIFICATION</scope>
</reference>
<evidence type="ECO:0000313" key="3">
    <source>
        <dbReference type="Proteomes" id="UP001515500"/>
    </source>
</evidence>
<dbReference type="Pfam" id="PF17919">
    <property type="entry name" value="RT_RNaseH_2"/>
    <property type="match status" value="1"/>
</dbReference>
<dbReference type="RefSeq" id="XP_039144880.1">
    <property type="nucleotide sequence ID" value="XM_039288946.1"/>
</dbReference>
<evidence type="ECO:0000256" key="1">
    <source>
        <dbReference type="ARBA" id="ARBA00023268"/>
    </source>
</evidence>
<dbReference type="Proteomes" id="UP001515500">
    <property type="component" value="Chromosome 18"/>
</dbReference>
<dbReference type="PANTHER" id="PTHR37984">
    <property type="entry name" value="PROTEIN CBG26694"/>
    <property type="match status" value="1"/>
</dbReference>
<protein>
    <submittedName>
        <fullName evidence="4">Uncharacterized protein LOC120282188</fullName>
    </submittedName>
</protein>
<organism evidence="3 4">
    <name type="scientific">Dioscorea cayennensis subsp. rotundata</name>
    <name type="common">White Guinea yam</name>
    <name type="synonym">Dioscorea rotundata</name>
    <dbReference type="NCBI Taxonomy" id="55577"/>
    <lineage>
        <taxon>Eukaryota</taxon>
        <taxon>Viridiplantae</taxon>
        <taxon>Streptophyta</taxon>
        <taxon>Embryophyta</taxon>
        <taxon>Tracheophyta</taxon>
        <taxon>Spermatophyta</taxon>
        <taxon>Magnoliopsida</taxon>
        <taxon>Liliopsida</taxon>
        <taxon>Dioscoreales</taxon>
        <taxon>Dioscoreaceae</taxon>
        <taxon>Dioscorea</taxon>
    </lineage>
</organism>
<sequence>MAPLTECMKGNKFIWTNEVEATFRLMKERLTTAPILALPDFNHTFELHIDTSKLSGVQLNYNTYDVEFYAVLQHKAGVSNRVANALSRRSNLLVTLQVEVPGFDFFRDLFVTDPYFSEILLNVQAAKRIDFRMVSCSGETNTGMRKDVEKFVQRCRICRSPKEAQPMLASICHCQYFLSHGRALV</sequence>
<dbReference type="GO" id="GO:0003824">
    <property type="term" value="F:catalytic activity"/>
    <property type="evidence" value="ECO:0007669"/>
    <property type="project" value="UniProtKB-KW"/>
</dbReference>
<gene>
    <name evidence="4" type="primary">LOC120282188</name>
</gene>
<dbReference type="InterPro" id="IPR041577">
    <property type="entry name" value="RT_RNaseH_2"/>
</dbReference>
<dbReference type="Gene3D" id="3.30.70.270">
    <property type="match status" value="1"/>
</dbReference>
<keyword evidence="3" id="KW-1185">Reference proteome</keyword>
<dbReference type="PANTHER" id="PTHR37984:SF5">
    <property type="entry name" value="PROTEIN NYNRIN-LIKE"/>
    <property type="match status" value="1"/>
</dbReference>
<feature type="domain" description="Reverse transcriptase/retrotransposon-derived protein RNase H-like" evidence="2">
    <location>
        <begin position="15"/>
        <end position="53"/>
    </location>
</feature>
<proteinExistence type="predicted"/>